<name>Q58MS7_BPPRM</name>
<dbReference type="EMBL" id="GU071092">
    <property type="protein sequence ID" value="ACY75952.1"/>
    <property type="molecule type" value="Genomic_DNA"/>
</dbReference>
<evidence type="ECO:0000313" key="2">
    <source>
        <dbReference type="EMBL" id="ACY75952.1"/>
    </source>
</evidence>
<dbReference type="OrthoDB" id="39410at10239"/>
<evidence type="ECO:0000313" key="3">
    <source>
        <dbReference type="Proteomes" id="UP000000991"/>
    </source>
</evidence>
<sequence length="94" mass="10457">MSQLSESTINKLADTLVSDVIDYIQEDDRLRDFYLEVIGDAVCEKLGNKNEDGTCSFDSGLSSELIMAIADRILITTIPSDTSADLLSYFRNKK</sequence>
<organismHost>
    <name type="scientific">Prochlorococcus</name>
    <dbReference type="NCBI Taxonomy" id="1218"/>
</organismHost>
<dbReference type="KEGG" id="vg:3294324"/>
<dbReference type="EMBL" id="AY939844">
    <property type="protein sequence ID" value="AAX44455.1"/>
    <property type="molecule type" value="Genomic_DNA"/>
</dbReference>
<keyword evidence="3" id="KW-1185">Reference proteome</keyword>
<protein>
    <submittedName>
        <fullName evidence="1">Uncharacterized protein</fullName>
    </submittedName>
</protein>
<evidence type="ECO:0000313" key="4">
    <source>
        <dbReference type="Proteomes" id="UP000013923"/>
    </source>
</evidence>
<evidence type="ECO:0000313" key="1">
    <source>
        <dbReference type="EMBL" id="AAX44455.1"/>
    </source>
</evidence>
<gene>
    <name evidence="2" type="ORF">PCMG_00076</name>
    <name evidence="1" type="ORF">PSSM2_077</name>
</gene>
<dbReference type="Proteomes" id="UP000013923">
    <property type="component" value="Genome"/>
</dbReference>
<organism evidence="1 3">
    <name type="scientific">Prochlorococcus phage P-SSM2</name>
    <dbReference type="NCBI Taxonomy" id="268746"/>
    <lineage>
        <taxon>Viruses</taxon>
        <taxon>Duplodnaviria</taxon>
        <taxon>Heunggongvirae</taxon>
        <taxon>Uroviricota</taxon>
        <taxon>Caudoviricetes</taxon>
        <taxon>Pantevenvirales</taxon>
        <taxon>Kyanoviridae</taxon>
        <taxon>Salacisavirus</taxon>
        <taxon>Salacisavirus pssm2</taxon>
    </lineage>
</organism>
<accession>Q58MS7</accession>
<proteinExistence type="predicted"/>
<dbReference type="Proteomes" id="UP000000991">
    <property type="component" value="Segment"/>
</dbReference>
<dbReference type="RefSeq" id="YP_214309.1">
    <property type="nucleotide sequence ID" value="NC_006883.2"/>
</dbReference>
<reference evidence="2 4" key="2">
    <citation type="submission" date="2009-10" db="EMBL/GenBank/DDBJ databases">
        <title>The Genome Sequence of Prochlorococcus phage P-SSM2.</title>
        <authorList>
            <consortium name="The Broad Institute Genome Sequencing Platform"/>
            <person name="Henn M.R."/>
            <person name="Sullivan M.S."/>
            <person name="Osburne M.S."/>
            <person name="Levin J."/>
            <person name="Malboeuf C."/>
            <person name="Casali M."/>
            <person name="Russ C."/>
            <person name="Lennon N."/>
            <person name="Chapman S.B."/>
            <person name="Erlich R."/>
            <person name="Young S.K."/>
            <person name="Koehrsen M."/>
            <person name="Yandava C."/>
            <person name="Zeng Q."/>
            <person name="Alvarado L."/>
            <person name="Anderson S."/>
            <person name="Berlin A."/>
            <person name="Borenstein D."/>
            <person name="Chen Z."/>
            <person name="Engels R."/>
            <person name="Freedman E."/>
            <person name="Gellesch M."/>
            <person name="Goldberg J."/>
            <person name="Green L."/>
            <person name="Griggs A."/>
            <person name="Gujja S."/>
            <person name="Heilman E.R."/>
            <person name="Heiman D."/>
            <person name="Hepburn T."/>
            <person name="Howarth C."/>
            <person name="Jen D."/>
            <person name="Larson L."/>
            <person name="Lewis B."/>
            <person name="Mehta T."/>
            <person name="Park D."/>
            <person name="Pearson M."/>
            <person name="Richards J."/>
            <person name="Rizzolo K."/>
            <person name="Roberts A."/>
            <person name="Ryan E."/>
            <person name="Saif S."/>
            <person name="Shea T."/>
            <person name="Shenoy N."/>
            <person name="Sisk P."/>
            <person name="Stolte C."/>
            <person name="Sykes S."/>
            <person name="Walk T."/>
            <person name="White J."/>
            <person name="Yu Q."/>
            <person name="Coleman M.L."/>
            <person name="Huang K.H."/>
            <person name="Weigele P.R."/>
            <person name="DeFrancesco A.S."/>
            <person name="Kern S.E."/>
            <person name="Thompson L.R."/>
            <person name="Fu R."/>
            <person name="Hombeck B."/>
            <person name="Chisholm S.W."/>
            <person name="Haas B."/>
            <person name="Nusbaum C."/>
            <person name="Birren B."/>
        </authorList>
    </citation>
    <scope>NUCLEOTIDE SEQUENCE [LARGE SCALE GENOMIC DNA]</scope>
    <source>
        <strain evidence="2">P-SSM2</strain>
    </source>
</reference>
<dbReference type="GeneID" id="3294324"/>
<reference evidence="1 3" key="3">
    <citation type="journal article" date="2010" name="Environ. Microbiol.">
        <title>Genomic analysis of oceanic cyanobacterial myoviruses compared with T4-like myoviruses from diverse hosts and environments.</title>
        <authorList>
            <person name="Sullivan M.B."/>
            <person name="Huang K.H."/>
            <person name="Ignacio-Espinoza J.C."/>
            <person name="Berlin A.M."/>
            <person name="Kelly L."/>
            <person name="Weigele P.R."/>
            <person name="DeFrancesco A.S."/>
            <person name="Kern S.E."/>
            <person name="Thompson L.R."/>
            <person name="Young S."/>
            <person name="Yandava C."/>
            <person name="Fu R."/>
            <person name="Krastins B."/>
            <person name="Chase M."/>
            <person name="Sarracino D."/>
            <person name="Osburne M.S."/>
            <person name="Henn M.R."/>
            <person name="Chisholm S.W."/>
        </authorList>
    </citation>
    <scope>NUCLEOTIDE SEQUENCE [LARGE SCALE GENOMIC DNA]</scope>
</reference>
<reference evidence="1 3" key="1">
    <citation type="journal article" date="2005" name="PLoS Biol.">
        <title>Three Prochlorococcus cyanophage genomes: signature features and ecological interpretations.</title>
        <authorList>
            <person name="Sullivan M.B."/>
            <person name="Coleman M.L."/>
            <person name="Weigele P."/>
            <person name="Rohwer F."/>
            <person name="Chisholm S.W."/>
        </authorList>
    </citation>
    <scope>NUCLEOTIDE SEQUENCE</scope>
</reference>